<evidence type="ECO:0000313" key="8">
    <source>
        <dbReference type="Proteomes" id="UP000310374"/>
    </source>
</evidence>
<keyword evidence="2 6" id="KW-0812">Transmembrane</keyword>
<protein>
    <submittedName>
        <fullName evidence="7">Parasitic phase-specific protein PSP-1</fullName>
    </submittedName>
</protein>
<evidence type="ECO:0000256" key="5">
    <source>
        <dbReference type="SAM" id="MobiDB-lite"/>
    </source>
</evidence>
<dbReference type="PANTHER" id="PTHR31465:SF8">
    <property type="entry name" value="DOMAIN PROTEIN, PUTATIVE (AFU_ORTHOLOGUE AFUA_6G14140)-RELATED"/>
    <property type="match status" value="1"/>
</dbReference>
<keyword evidence="4 6" id="KW-0472">Membrane</keyword>
<comment type="subcellular location">
    <subcellularLocation>
        <location evidence="1">Membrane</location>
        <topology evidence="1">Multi-pass membrane protein</topology>
    </subcellularLocation>
</comment>
<evidence type="ECO:0000256" key="2">
    <source>
        <dbReference type="ARBA" id="ARBA00022692"/>
    </source>
</evidence>
<proteinExistence type="predicted"/>
<keyword evidence="3 6" id="KW-1133">Transmembrane helix</keyword>
<feature type="transmembrane region" description="Helical" evidence="6">
    <location>
        <begin position="69"/>
        <end position="89"/>
    </location>
</feature>
<dbReference type="EMBL" id="QZAT01000030">
    <property type="protein sequence ID" value="THX30522.1"/>
    <property type="molecule type" value="Genomic_DNA"/>
</dbReference>
<feature type="transmembrane region" description="Helical" evidence="6">
    <location>
        <begin position="96"/>
        <end position="114"/>
    </location>
</feature>
<evidence type="ECO:0000256" key="3">
    <source>
        <dbReference type="ARBA" id="ARBA00022989"/>
    </source>
</evidence>
<dbReference type="GO" id="GO:0005886">
    <property type="term" value="C:plasma membrane"/>
    <property type="evidence" value="ECO:0007669"/>
    <property type="project" value="TreeGrafter"/>
</dbReference>
<dbReference type="GO" id="GO:0000324">
    <property type="term" value="C:fungal-type vacuole"/>
    <property type="evidence" value="ECO:0007669"/>
    <property type="project" value="TreeGrafter"/>
</dbReference>
<dbReference type="InterPro" id="IPR007568">
    <property type="entry name" value="RTA1"/>
</dbReference>
<evidence type="ECO:0000256" key="4">
    <source>
        <dbReference type="ARBA" id="ARBA00023136"/>
    </source>
</evidence>
<feature type="non-terminal residue" evidence="7">
    <location>
        <position position="1"/>
    </location>
</feature>
<gene>
    <name evidence="7" type="ORF">D6D12_03464</name>
</gene>
<evidence type="ECO:0000313" key="7">
    <source>
        <dbReference type="EMBL" id="THX30522.1"/>
    </source>
</evidence>
<dbReference type="Pfam" id="PF04479">
    <property type="entry name" value="RTA1"/>
    <property type="match status" value="1"/>
</dbReference>
<feature type="transmembrane region" description="Helical" evidence="6">
    <location>
        <begin position="173"/>
        <end position="197"/>
    </location>
</feature>
<evidence type="ECO:0000256" key="1">
    <source>
        <dbReference type="ARBA" id="ARBA00004141"/>
    </source>
</evidence>
<feature type="transmembrane region" description="Helical" evidence="6">
    <location>
        <begin position="297"/>
        <end position="315"/>
    </location>
</feature>
<feature type="transmembrane region" description="Helical" evidence="6">
    <location>
        <begin position="134"/>
        <end position="152"/>
    </location>
</feature>
<accession>A0AB74JY37</accession>
<evidence type="ECO:0000256" key="6">
    <source>
        <dbReference type="SAM" id="Phobius"/>
    </source>
</evidence>
<dbReference type="AlphaFoldDB" id="A0AB74JY37"/>
<feature type="transmembrane region" description="Helical" evidence="6">
    <location>
        <begin position="256"/>
        <end position="277"/>
    </location>
</feature>
<dbReference type="Proteomes" id="UP000310374">
    <property type="component" value="Unassembled WGS sequence"/>
</dbReference>
<sequence>IFSSTSPSKQSDSIPPSSNYDLSQPTRGLEAHEMSISPAMFARAATRPEHCTKDTCPASYSIYGYAPNLGANAFFVAIFATSCLTFCYQARLYRKWLGFSIAMILGTALESVGYGSRLMLSTDPFSATGFKLNIVLLTFAPAFLTAGIYLLLKHLTLSLNPRLSPLKPSLYTPIFVSCDLAAIILQGAGGAISAAAANGTDKKLLDLGVNVMIAGLSSQVVTLAIFAILAGVFFFRIAGARDTLEPHAGHLWQASGFRMFVISAILAFVFIFVRCAYRIAELKDGWGSPIMRRENEFIILDSVMISVAAVLLNIFHPGRCFRQNLNETAVDLSTLDQKDGDEESIQVYALSKAHA</sequence>
<dbReference type="PANTHER" id="PTHR31465">
    <property type="entry name" value="PROTEIN RTA1-RELATED"/>
    <property type="match status" value="1"/>
</dbReference>
<feature type="region of interest" description="Disordered" evidence="5">
    <location>
        <begin position="1"/>
        <end position="25"/>
    </location>
</feature>
<comment type="caution">
    <text evidence="7">The sequence shown here is derived from an EMBL/GenBank/DDBJ whole genome shotgun (WGS) entry which is preliminary data.</text>
</comment>
<reference evidence="7 8" key="1">
    <citation type="submission" date="2018-10" db="EMBL/GenBank/DDBJ databases">
        <title>Fifty Aureobasidium pullulans genomes reveal a recombining polyextremotolerant generalist.</title>
        <authorList>
            <person name="Gostincar C."/>
            <person name="Turk M."/>
            <person name="Zajc J."/>
            <person name="Gunde-Cimerman N."/>
        </authorList>
    </citation>
    <scope>NUCLEOTIDE SEQUENCE [LARGE SCALE GENOMIC DNA]</scope>
    <source>
        <strain evidence="7 8">EXF-10081</strain>
    </source>
</reference>
<name>A0AB74JY37_AURPU</name>
<organism evidence="7 8">
    <name type="scientific">Aureobasidium pullulans</name>
    <name type="common">Black yeast</name>
    <name type="synonym">Pullularia pullulans</name>
    <dbReference type="NCBI Taxonomy" id="5580"/>
    <lineage>
        <taxon>Eukaryota</taxon>
        <taxon>Fungi</taxon>
        <taxon>Dikarya</taxon>
        <taxon>Ascomycota</taxon>
        <taxon>Pezizomycotina</taxon>
        <taxon>Dothideomycetes</taxon>
        <taxon>Dothideomycetidae</taxon>
        <taxon>Dothideales</taxon>
        <taxon>Saccotheciaceae</taxon>
        <taxon>Aureobasidium</taxon>
    </lineage>
</organism>
<feature type="transmembrane region" description="Helical" evidence="6">
    <location>
        <begin position="209"/>
        <end position="235"/>
    </location>
</feature>